<dbReference type="SUPFAM" id="SSF50249">
    <property type="entry name" value="Nucleic acid-binding proteins"/>
    <property type="match status" value="1"/>
</dbReference>
<gene>
    <name evidence="7 9" type="primary">recO</name>
    <name evidence="9" type="ORF">COY52_01970</name>
</gene>
<comment type="function">
    <text evidence="7">Involved in DNA repair and RecF pathway recombination.</text>
</comment>
<proteinExistence type="inferred from homology"/>
<dbReference type="Pfam" id="PF02565">
    <property type="entry name" value="RecO_C"/>
    <property type="match status" value="1"/>
</dbReference>
<evidence type="ECO:0000256" key="7">
    <source>
        <dbReference type="HAMAP-Rule" id="MF_00201"/>
    </source>
</evidence>
<dbReference type="Gene3D" id="1.20.1440.120">
    <property type="entry name" value="Recombination protein O, C-terminal domain"/>
    <property type="match status" value="1"/>
</dbReference>
<dbReference type="InterPro" id="IPR012340">
    <property type="entry name" value="NA-bd_OB-fold"/>
</dbReference>
<keyword evidence="5 7" id="KW-0234">DNA repair</keyword>
<dbReference type="AlphaFoldDB" id="A0A2M7SF86"/>
<evidence type="ECO:0000256" key="4">
    <source>
        <dbReference type="ARBA" id="ARBA00023172"/>
    </source>
</evidence>
<dbReference type="InterPro" id="IPR042242">
    <property type="entry name" value="RecO_C"/>
</dbReference>
<dbReference type="SUPFAM" id="SSF57863">
    <property type="entry name" value="ArfGap/RecO-like zinc finger"/>
    <property type="match status" value="1"/>
</dbReference>
<comment type="caution">
    <text evidence="9">The sequence shown here is derived from an EMBL/GenBank/DDBJ whole genome shotgun (WGS) entry which is preliminary data.</text>
</comment>
<dbReference type="GO" id="GO:0043590">
    <property type="term" value="C:bacterial nucleoid"/>
    <property type="evidence" value="ECO:0007669"/>
    <property type="project" value="TreeGrafter"/>
</dbReference>
<accession>A0A2M7SF86</accession>
<evidence type="ECO:0000259" key="8">
    <source>
        <dbReference type="Pfam" id="PF11967"/>
    </source>
</evidence>
<keyword evidence="3 7" id="KW-0227">DNA damage</keyword>
<dbReference type="HAMAP" id="MF_00201">
    <property type="entry name" value="RecO"/>
    <property type="match status" value="1"/>
</dbReference>
<dbReference type="Pfam" id="PF11967">
    <property type="entry name" value="RecO_N"/>
    <property type="match status" value="1"/>
</dbReference>
<reference evidence="10" key="1">
    <citation type="submission" date="2017-09" db="EMBL/GenBank/DDBJ databases">
        <title>Depth-based differentiation of microbial function through sediment-hosted aquifers and enrichment of novel symbionts in the deep terrestrial subsurface.</title>
        <authorList>
            <person name="Probst A.J."/>
            <person name="Ladd B."/>
            <person name="Jarett J.K."/>
            <person name="Geller-Mcgrath D.E."/>
            <person name="Sieber C.M.K."/>
            <person name="Emerson J.B."/>
            <person name="Anantharaman K."/>
            <person name="Thomas B.C."/>
            <person name="Malmstrom R."/>
            <person name="Stieglmeier M."/>
            <person name="Klingl A."/>
            <person name="Woyke T."/>
            <person name="Ryan C.M."/>
            <person name="Banfield J.F."/>
        </authorList>
    </citation>
    <scope>NUCLEOTIDE SEQUENCE [LARGE SCALE GENOMIC DNA]</scope>
</reference>
<dbReference type="GO" id="GO:0006302">
    <property type="term" value="P:double-strand break repair"/>
    <property type="evidence" value="ECO:0007669"/>
    <property type="project" value="TreeGrafter"/>
</dbReference>
<dbReference type="NCBIfam" id="TIGR00613">
    <property type="entry name" value="reco"/>
    <property type="match status" value="1"/>
</dbReference>
<evidence type="ECO:0000256" key="3">
    <source>
        <dbReference type="ARBA" id="ARBA00022763"/>
    </source>
</evidence>
<dbReference type="InterPro" id="IPR022572">
    <property type="entry name" value="DNA_rep/recomb_RecO_N"/>
</dbReference>
<dbReference type="EMBL" id="PFMR01000061">
    <property type="protein sequence ID" value="PIZ17953.1"/>
    <property type="molecule type" value="Genomic_DNA"/>
</dbReference>
<keyword evidence="4 7" id="KW-0233">DNA recombination</keyword>
<comment type="similarity">
    <text evidence="1 7">Belongs to the RecO family.</text>
</comment>
<name>A0A2M7SF86_9BACT</name>
<dbReference type="Proteomes" id="UP000229307">
    <property type="component" value="Unassembled WGS sequence"/>
</dbReference>
<evidence type="ECO:0000256" key="1">
    <source>
        <dbReference type="ARBA" id="ARBA00007452"/>
    </source>
</evidence>
<dbReference type="Gene3D" id="2.40.50.140">
    <property type="entry name" value="Nucleic acid-binding proteins"/>
    <property type="match status" value="1"/>
</dbReference>
<dbReference type="PANTHER" id="PTHR33991:SF1">
    <property type="entry name" value="DNA REPAIR PROTEIN RECO"/>
    <property type="match status" value="1"/>
</dbReference>
<evidence type="ECO:0000256" key="5">
    <source>
        <dbReference type="ARBA" id="ARBA00023204"/>
    </source>
</evidence>
<evidence type="ECO:0000313" key="10">
    <source>
        <dbReference type="Proteomes" id="UP000229307"/>
    </source>
</evidence>
<organism evidence="9 10">
    <name type="scientific">Candidatus Desantisbacteria bacterium CG_4_10_14_0_8_um_filter_48_22</name>
    <dbReference type="NCBI Taxonomy" id="1974543"/>
    <lineage>
        <taxon>Bacteria</taxon>
        <taxon>Candidatus Desantisiibacteriota</taxon>
    </lineage>
</organism>
<dbReference type="PANTHER" id="PTHR33991">
    <property type="entry name" value="DNA REPAIR PROTEIN RECO"/>
    <property type="match status" value="1"/>
</dbReference>
<dbReference type="InterPro" id="IPR003717">
    <property type="entry name" value="RecO"/>
</dbReference>
<dbReference type="InterPro" id="IPR037278">
    <property type="entry name" value="ARFGAP/RecO"/>
</dbReference>
<dbReference type="GO" id="GO:0006310">
    <property type="term" value="P:DNA recombination"/>
    <property type="evidence" value="ECO:0007669"/>
    <property type="project" value="UniProtKB-UniRule"/>
</dbReference>
<evidence type="ECO:0000313" key="9">
    <source>
        <dbReference type="EMBL" id="PIZ17953.1"/>
    </source>
</evidence>
<feature type="domain" description="DNA replication/recombination mediator RecO N-terminal" evidence="8">
    <location>
        <begin position="1"/>
        <end position="64"/>
    </location>
</feature>
<evidence type="ECO:0000256" key="6">
    <source>
        <dbReference type="ARBA" id="ARBA00033409"/>
    </source>
</evidence>
<evidence type="ECO:0000256" key="2">
    <source>
        <dbReference type="ARBA" id="ARBA00021310"/>
    </source>
</evidence>
<protein>
    <recommendedName>
        <fullName evidence="2 7">DNA repair protein RecO</fullName>
    </recommendedName>
    <alternativeName>
        <fullName evidence="6 7">Recombination protein O</fullName>
    </alternativeName>
</protein>
<sequence length="310" mass="35909">MLYKTRAIILGVREIKEADNLVTFYSEDRGKIRAVAKGIRRTKSKFGSRLEPFTLSRLILYKKGKPPASFMPHEQQSMDIITDAEIENYFHELRESLWGYACCNYYAELTSELIREGESNNSVFYLLHRFLRLTGDPEYIRHAEKGRISRFAVLIFGFTLRLLDILGYAPQINQCIGCGAKIHDIRKFIKFYFSVELGGILCRNCAKKHDSAFELQRSTAGYLRQLVSMEPDRLMTLRLLSGCMSEIEKLLSNYLIFHLDKEVRSINFLREIGILSLKETTEAQRHREYSFQKTKVKAEISNLTFSSAKP</sequence>